<gene>
    <name evidence="6" type="ORF">SLS62_007066</name>
</gene>
<dbReference type="GO" id="GO:0006633">
    <property type="term" value="P:fatty acid biosynthetic process"/>
    <property type="evidence" value="ECO:0007669"/>
    <property type="project" value="TreeGrafter"/>
</dbReference>
<dbReference type="Gene3D" id="3.10.129.110">
    <property type="entry name" value="Polyketide synthase dehydratase"/>
    <property type="match status" value="1"/>
</dbReference>
<dbReference type="GO" id="GO:0004312">
    <property type="term" value="F:fatty acid synthase activity"/>
    <property type="evidence" value="ECO:0007669"/>
    <property type="project" value="TreeGrafter"/>
</dbReference>
<dbReference type="InterPro" id="IPR049900">
    <property type="entry name" value="PKS_mFAS_DH"/>
</dbReference>
<dbReference type="Gene3D" id="3.40.366.10">
    <property type="entry name" value="Malonyl-Coenzyme A Acyl Carrier Protein, domain 2"/>
    <property type="match status" value="1"/>
</dbReference>
<dbReference type="InterPro" id="IPR001227">
    <property type="entry name" value="Ac_transferase_dom_sf"/>
</dbReference>
<evidence type="ECO:0000313" key="7">
    <source>
        <dbReference type="Proteomes" id="UP001320420"/>
    </source>
</evidence>
<evidence type="ECO:0000256" key="4">
    <source>
        <dbReference type="PROSITE-ProRule" id="PRU01363"/>
    </source>
</evidence>
<dbReference type="InterPro" id="IPR042104">
    <property type="entry name" value="PKS_dehydratase_sf"/>
</dbReference>
<name>A0AAN9YR29_9PEZI</name>
<dbReference type="Pfam" id="PF00698">
    <property type="entry name" value="Acyl_transf_1"/>
    <property type="match status" value="1"/>
</dbReference>
<dbReference type="Pfam" id="PF21089">
    <property type="entry name" value="PKS_DH_N"/>
    <property type="match status" value="1"/>
</dbReference>
<keyword evidence="3" id="KW-0511">Multifunctional enzyme</keyword>
<evidence type="ECO:0000259" key="5">
    <source>
        <dbReference type="PROSITE" id="PS52019"/>
    </source>
</evidence>
<dbReference type="PROSITE" id="PS52019">
    <property type="entry name" value="PKS_MFAS_DH"/>
    <property type="match status" value="1"/>
</dbReference>
<dbReference type="SMART" id="SM00827">
    <property type="entry name" value="PKS_AT"/>
    <property type="match status" value="1"/>
</dbReference>
<dbReference type="PANTHER" id="PTHR43775">
    <property type="entry name" value="FATTY ACID SYNTHASE"/>
    <property type="match status" value="1"/>
</dbReference>
<dbReference type="InterPro" id="IPR014043">
    <property type="entry name" value="Acyl_transferase_dom"/>
</dbReference>
<dbReference type="GO" id="GO:0044550">
    <property type="term" value="P:secondary metabolite biosynthetic process"/>
    <property type="evidence" value="ECO:0007669"/>
    <property type="project" value="TreeGrafter"/>
</dbReference>
<keyword evidence="7" id="KW-1185">Reference proteome</keyword>
<dbReference type="SUPFAM" id="SSF52151">
    <property type="entry name" value="FabD/lysophospholipase-like"/>
    <property type="match status" value="1"/>
</dbReference>
<dbReference type="AlphaFoldDB" id="A0AAN9YR29"/>
<comment type="caution">
    <text evidence="4">Lacks conserved residue(s) required for the propagation of feature annotation.</text>
</comment>
<feature type="domain" description="PKS/mFAS DH" evidence="5">
    <location>
        <begin position="329"/>
        <end position="390"/>
    </location>
</feature>
<accession>A0AAN9YR29</accession>
<keyword evidence="1" id="KW-0596">Phosphopantetheine</keyword>
<dbReference type="InterPro" id="IPR016036">
    <property type="entry name" value="Malonyl_transacylase_ACP-bd"/>
</dbReference>
<dbReference type="SUPFAM" id="SSF55048">
    <property type="entry name" value="Probable ACP-binding domain of malonyl-CoA ACP transacylase"/>
    <property type="match status" value="1"/>
</dbReference>
<evidence type="ECO:0000256" key="3">
    <source>
        <dbReference type="ARBA" id="ARBA00023268"/>
    </source>
</evidence>
<comment type="caution">
    <text evidence="6">The sequence shown here is derived from an EMBL/GenBank/DDBJ whole genome shotgun (WGS) entry which is preliminary data.</text>
</comment>
<sequence>MYQALCTAIQVGLVNVLKRWGIRPSATVGHSSGEIAAAYAAGLLTQPEAILVAYLRGFAVARLQNRGSMLAAGTNVKAARHLIQQRGLDGDVCVACDNAPESVTLSGSPDGIEALSLEFQRKKLFCRKLETGGKAYHSYMMKEIGPYYEKLITPYLNHEKNPVQSSLDLPTQMFSSMSRNGEDLICLTRDTNMARYWRDNLENPVQFNGAIGNLAGSGDYHLIEIGPHHAMKGPIQKILASVGSNKRSFPYSPSLIRNEDSNVTMKKLAGMLFCHGHKLDWMEINSLAGGSALRPRHDLPPYPWDYPTGILWHEPRASVELRNRKYVRHELLGSQQLAGNGIDWSWRNILRLDEVPWLRDHKVEGQIVFPAAGYLAMSIEAISQLKGFNG</sequence>
<dbReference type="PANTHER" id="PTHR43775:SF50">
    <property type="entry name" value="HIGHLY REDUCING POLYKETIDE SYNTHASE SRDA"/>
    <property type="match status" value="1"/>
</dbReference>
<reference evidence="6 7" key="1">
    <citation type="submission" date="2024-02" db="EMBL/GenBank/DDBJ databases">
        <title>De novo assembly and annotation of 12 fungi associated with fruit tree decline syndrome in Ontario, Canada.</title>
        <authorList>
            <person name="Sulman M."/>
            <person name="Ellouze W."/>
            <person name="Ilyukhin E."/>
        </authorList>
    </citation>
    <scope>NUCLEOTIDE SEQUENCE [LARGE SCALE GENOMIC DNA]</scope>
    <source>
        <strain evidence="6 7">M11/M66-122</strain>
    </source>
</reference>
<protein>
    <recommendedName>
        <fullName evidence="5">PKS/mFAS DH domain-containing protein</fullName>
    </recommendedName>
</protein>
<dbReference type="InterPro" id="IPR050091">
    <property type="entry name" value="PKS_NRPS_Biosynth_Enz"/>
</dbReference>
<proteinExistence type="predicted"/>
<dbReference type="EMBL" id="JAKJXP020000056">
    <property type="protein sequence ID" value="KAK7750934.1"/>
    <property type="molecule type" value="Genomic_DNA"/>
</dbReference>
<keyword evidence="2" id="KW-0597">Phosphoprotein</keyword>
<evidence type="ECO:0000256" key="1">
    <source>
        <dbReference type="ARBA" id="ARBA00022450"/>
    </source>
</evidence>
<evidence type="ECO:0000313" key="6">
    <source>
        <dbReference type="EMBL" id="KAK7750934.1"/>
    </source>
</evidence>
<dbReference type="InterPro" id="IPR049552">
    <property type="entry name" value="PKS_DH_N"/>
</dbReference>
<evidence type="ECO:0000256" key="2">
    <source>
        <dbReference type="ARBA" id="ARBA00022553"/>
    </source>
</evidence>
<organism evidence="6 7">
    <name type="scientific">Diatrype stigma</name>
    <dbReference type="NCBI Taxonomy" id="117547"/>
    <lineage>
        <taxon>Eukaryota</taxon>
        <taxon>Fungi</taxon>
        <taxon>Dikarya</taxon>
        <taxon>Ascomycota</taxon>
        <taxon>Pezizomycotina</taxon>
        <taxon>Sordariomycetes</taxon>
        <taxon>Xylariomycetidae</taxon>
        <taxon>Xylariales</taxon>
        <taxon>Diatrypaceae</taxon>
        <taxon>Diatrype</taxon>
    </lineage>
</organism>
<dbReference type="Proteomes" id="UP001320420">
    <property type="component" value="Unassembled WGS sequence"/>
</dbReference>
<dbReference type="InterPro" id="IPR016035">
    <property type="entry name" value="Acyl_Trfase/lysoPLipase"/>
</dbReference>